<evidence type="ECO:0000313" key="4">
    <source>
        <dbReference type="Proteomes" id="UP000011087"/>
    </source>
</evidence>
<feature type="compositionally biased region" description="Low complexity" evidence="1">
    <location>
        <begin position="216"/>
        <end position="233"/>
    </location>
</feature>
<accession>L1I5N5</accession>
<feature type="compositionally biased region" description="Basic and acidic residues" evidence="1">
    <location>
        <begin position="75"/>
        <end position="94"/>
    </location>
</feature>
<dbReference type="EnsemblProtists" id="EKX31170">
    <property type="protein sequence ID" value="EKX31170"/>
    <property type="gene ID" value="GUITHDRAFT_149464"/>
</dbReference>
<dbReference type="HOGENOM" id="CLU_574222_0_0_1"/>
<evidence type="ECO:0000256" key="1">
    <source>
        <dbReference type="SAM" id="MobiDB-lite"/>
    </source>
</evidence>
<protein>
    <submittedName>
        <fullName evidence="2 3">Uncharacterized protein</fullName>
    </submittedName>
</protein>
<organism evidence="2">
    <name type="scientific">Guillardia theta (strain CCMP2712)</name>
    <name type="common">Cryptophyte</name>
    <dbReference type="NCBI Taxonomy" id="905079"/>
    <lineage>
        <taxon>Eukaryota</taxon>
        <taxon>Cryptophyceae</taxon>
        <taxon>Pyrenomonadales</taxon>
        <taxon>Geminigeraceae</taxon>
        <taxon>Guillardia</taxon>
    </lineage>
</organism>
<feature type="region of interest" description="Disordered" evidence="1">
    <location>
        <begin position="56"/>
        <end position="246"/>
    </location>
</feature>
<dbReference type="KEGG" id="gtt:GUITHDRAFT_149464"/>
<feature type="compositionally biased region" description="Low complexity" evidence="1">
    <location>
        <begin position="194"/>
        <end position="206"/>
    </location>
</feature>
<reference evidence="4" key="2">
    <citation type="submission" date="2012-11" db="EMBL/GenBank/DDBJ databases">
        <authorList>
            <person name="Kuo A."/>
            <person name="Curtis B.A."/>
            <person name="Tanifuji G."/>
            <person name="Burki F."/>
            <person name="Gruber A."/>
            <person name="Irimia M."/>
            <person name="Maruyama S."/>
            <person name="Arias M.C."/>
            <person name="Ball S.G."/>
            <person name="Gile G.H."/>
            <person name="Hirakawa Y."/>
            <person name="Hopkins J.F."/>
            <person name="Rensing S.A."/>
            <person name="Schmutz J."/>
            <person name="Symeonidi A."/>
            <person name="Elias M."/>
            <person name="Eveleigh R.J."/>
            <person name="Herman E.K."/>
            <person name="Klute M.J."/>
            <person name="Nakayama T."/>
            <person name="Obornik M."/>
            <person name="Reyes-Prieto A."/>
            <person name="Armbrust E.V."/>
            <person name="Aves S.J."/>
            <person name="Beiko R.G."/>
            <person name="Coutinho P."/>
            <person name="Dacks J.B."/>
            <person name="Durnford D.G."/>
            <person name="Fast N.M."/>
            <person name="Green B.R."/>
            <person name="Grisdale C."/>
            <person name="Hempe F."/>
            <person name="Henrissat B."/>
            <person name="Hoppner M.P."/>
            <person name="Ishida K.-I."/>
            <person name="Kim E."/>
            <person name="Koreny L."/>
            <person name="Kroth P.G."/>
            <person name="Liu Y."/>
            <person name="Malik S.-B."/>
            <person name="Maier U.G."/>
            <person name="McRose D."/>
            <person name="Mock T."/>
            <person name="Neilson J.A."/>
            <person name="Onodera N.T."/>
            <person name="Poole A.M."/>
            <person name="Pritham E.J."/>
            <person name="Richards T.A."/>
            <person name="Rocap G."/>
            <person name="Roy S.W."/>
            <person name="Sarai C."/>
            <person name="Schaack S."/>
            <person name="Shirato S."/>
            <person name="Slamovits C.H."/>
            <person name="Spencer D.F."/>
            <person name="Suzuki S."/>
            <person name="Worden A.Z."/>
            <person name="Zauner S."/>
            <person name="Barry K."/>
            <person name="Bell C."/>
            <person name="Bharti A.K."/>
            <person name="Crow J.A."/>
            <person name="Grimwood J."/>
            <person name="Kramer R."/>
            <person name="Lindquist E."/>
            <person name="Lucas S."/>
            <person name="Salamov A."/>
            <person name="McFadden G.I."/>
            <person name="Lane C.E."/>
            <person name="Keeling P.J."/>
            <person name="Gray M.W."/>
            <person name="Grigoriev I.V."/>
            <person name="Archibald J.M."/>
        </authorList>
    </citation>
    <scope>NUCLEOTIDE SEQUENCE</scope>
    <source>
        <strain evidence="4">CCMP2712</strain>
    </source>
</reference>
<evidence type="ECO:0000313" key="2">
    <source>
        <dbReference type="EMBL" id="EKX31170.1"/>
    </source>
</evidence>
<dbReference type="AlphaFoldDB" id="L1I5N5"/>
<feature type="compositionally biased region" description="Basic and acidic residues" evidence="1">
    <location>
        <begin position="101"/>
        <end position="119"/>
    </location>
</feature>
<evidence type="ECO:0000313" key="3">
    <source>
        <dbReference type="EnsemblProtists" id="EKX31170"/>
    </source>
</evidence>
<dbReference type="GeneID" id="17287889"/>
<feature type="compositionally biased region" description="Basic and acidic residues" evidence="1">
    <location>
        <begin position="164"/>
        <end position="182"/>
    </location>
</feature>
<sequence length="476" mass="52744">MADEERSQSPPQVYVCKNGIIQSDMSMGMPSVILAENKANGIYIDELDGKWDKFPPATYVIDRPKNEAGATEGNDMERADHQSSEKEADMDVLHNEASPEAADRPDRCRDERADAKEEGNEGESSQSKGSPADQQSAENGSTPPADSHAASSKRPAPDYASPAGEEKDVEGAEEREGKRAKNQEILSDGKSAQNSDNESTKSNNDNNDNDDDSNKDSNNSNTKKSGSSSNNKSGVSLRPRRSVQKSITYIAHGPRAGMVKEGNRKREPDKTREEANKIAEDLLELSDRIPYSAVWQREQSVWRKFKKACRSATGGNDLAQLLAWLSLQSCESLDTVRDLMSTYEEKALNWKYLADLFSMERGEISTWKSDKEEEEAGLSGTRWVSQQRIWSILLSQEVRLKLQELRQQLCVPSGETHDDEVSWISVSILRHQAACLAQIPQGESYSTMLSNTLQSAKESVYLLEGGGEKNEEGRKG</sequence>
<reference evidence="2 4" key="1">
    <citation type="journal article" date="2012" name="Nature">
        <title>Algal genomes reveal evolutionary mosaicism and the fate of nucleomorphs.</title>
        <authorList>
            <consortium name="DOE Joint Genome Institute"/>
            <person name="Curtis B.A."/>
            <person name="Tanifuji G."/>
            <person name="Burki F."/>
            <person name="Gruber A."/>
            <person name="Irimia M."/>
            <person name="Maruyama S."/>
            <person name="Arias M.C."/>
            <person name="Ball S.G."/>
            <person name="Gile G.H."/>
            <person name="Hirakawa Y."/>
            <person name="Hopkins J.F."/>
            <person name="Kuo A."/>
            <person name="Rensing S.A."/>
            <person name="Schmutz J."/>
            <person name="Symeonidi A."/>
            <person name="Elias M."/>
            <person name="Eveleigh R.J."/>
            <person name="Herman E.K."/>
            <person name="Klute M.J."/>
            <person name="Nakayama T."/>
            <person name="Obornik M."/>
            <person name="Reyes-Prieto A."/>
            <person name="Armbrust E.V."/>
            <person name="Aves S.J."/>
            <person name="Beiko R.G."/>
            <person name="Coutinho P."/>
            <person name="Dacks J.B."/>
            <person name="Durnford D.G."/>
            <person name="Fast N.M."/>
            <person name="Green B.R."/>
            <person name="Grisdale C.J."/>
            <person name="Hempel F."/>
            <person name="Henrissat B."/>
            <person name="Hoppner M.P."/>
            <person name="Ishida K."/>
            <person name="Kim E."/>
            <person name="Koreny L."/>
            <person name="Kroth P.G."/>
            <person name="Liu Y."/>
            <person name="Malik S.B."/>
            <person name="Maier U.G."/>
            <person name="McRose D."/>
            <person name="Mock T."/>
            <person name="Neilson J.A."/>
            <person name="Onodera N.T."/>
            <person name="Poole A.M."/>
            <person name="Pritham E.J."/>
            <person name="Richards T.A."/>
            <person name="Rocap G."/>
            <person name="Roy S.W."/>
            <person name="Sarai C."/>
            <person name="Schaack S."/>
            <person name="Shirato S."/>
            <person name="Slamovits C.H."/>
            <person name="Spencer D.F."/>
            <person name="Suzuki S."/>
            <person name="Worden A.Z."/>
            <person name="Zauner S."/>
            <person name="Barry K."/>
            <person name="Bell C."/>
            <person name="Bharti A.K."/>
            <person name="Crow J.A."/>
            <person name="Grimwood J."/>
            <person name="Kramer R."/>
            <person name="Lindquist E."/>
            <person name="Lucas S."/>
            <person name="Salamov A."/>
            <person name="McFadden G.I."/>
            <person name="Lane C.E."/>
            <person name="Keeling P.J."/>
            <person name="Gray M.W."/>
            <person name="Grigoriev I.V."/>
            <person name="Archibald J.M."/>
        </authorList>
    </citation>
    <scope>NUCLEOTIDE SEQUENCE</scope>
    <source>
        <strain evidence="2 4">CCMP2712</strain>
    </source>
</reference>
<dbReference type="Proteomes" id="UP000011087">
    <property type="component" value="Unassembled WGS sequence"/>
</dbReference>
<dbReference type="RefSeq" id="XP_005818150.1">
    <property type="nucleotide sequence ID" value="XM_005818093.1"/>
</dbReference>
<keyword evidence="4" id="KW-1185">Reference proteome</keyword>
<feature type="compositionally biased region" description="Polar residues" evidence="1">
    <location>
        <begin position="122"/>
        <end position="144"/>
    </location>
</feature>
<dbReference type="PaxDb" id="55529-EKX31170"/>
<name>L1I5N5_GUITC</name>
<reference evidence="3" key="3">
    <citation type="submission" date="2016-03" db="UniProtKB">
        <authorList>
            <consortium name="EnsemblProtists"/>
        </authorList>
    </citation>
    <scope>IDENTIFICATION</scope>
</reference>
<gene>
    <name evidence="2" type="ORF">GUITHDRAFT_149464</name>
</gene>
<dbReference type="EMBL" id="JH993341">
    <property type="protein sequence ID" value="EKX31170.1"/>
    <property type="molecule type" value="Genomic_DNA"/>
</dbReference>
<proteinExistence type="predicted"/>